<evidence type="ECO:0008006" key="3">
    <source>
        <dbReference type="Google" id="ProtNLM"/>
    </source>
</evidence>
<accession>A0ABY1NNS0</accession>
<sequence length="103" mass="12312">MDFEKEKFFEETFPNFYRLLTDVAMGVEEGRSEWDVVREVVTDCETAESLIEEIEKFLKENPAQFEHVVEDVGNNYFDDTDDFLRWVEQIKRYVLSVKGRLCK</sequence>
<dbReference type="Proteomes" id="UP001157911">
    <property type="component" value="Unassembled WGS sequence"/>
</dbReference>
<proteinExistence type="predicted"/>
<dbReference type="EMBL" id="FXUB01000003">
    <property type="protein sequence ID" value="SMP14224.1"/>
    <property type="molecule type" value="Genomic_DNA"/>
</dbReference>
<comment type="caution">
    <text evidence="1">The sequence shown here is derived from an EMBL/GenBank/DDBJ whole genome shotgun (WGS) entry which is preliminary data.</text>
</comment>
<name>A0ABY1NNS0_9BACT</name>
<evidence type="ECO:0000313" key="1">
    <source>
        <dbReference type="EMBL" id="SMP14224.1"/>
    </source>
</evidence>
<protein>
    <recommendedName>
        <fullName evidence="3">CdiI immunity protein domain-containing protein</fullName>
    </recommendedName>
</protein>
<keyword evidence="2" id="KW-1185">Reference proteome</keyword>
<dbReference type="RefSeq" id="WP_283400749.1">
    <property type="nucleotide sequence ID" value="NZ_FXUB01000003.1"/>
</dbReference>
<evidence type="ECO:0000313" key="2">
    <source>
        <dbReference type="Proteomes" id="UP001157911"/>
    </source>
</evidence>
<reference evidence="1 2" key="1">
    <citation type="submission" date="2017-05" db="EMBL/GenBank/DDBJ databases">
        <authorList>
            <person name="Varghese N."/>
            <person name="Submissions S."/>
        </authorList>
    </citation>
    <scope>NUCLEOTIDE SEQUENCE [LARGE SCALE GENOMIC DNA]</scope>
    <source>
        <strain evidence="1 2">DSM 15522</strain>
    </source>
</reference>
<organism evidence="1 2">
    <name type="scientific">Desulfurobacterium pacificum</name>
    <dbReference type="NCBI Taxonomy" id="240166"/>
    <lineage>
        <taxon>Bacteria</taxon>
        <taxon>Pseudomonadati</taxon>
        <taxon>Aquificota</taxon>
        <taxon>Aquificia</taxon>
        <taxon>Desulfurobacteriales</taxon>
        <taxon>Desulfurobacteriaceae</taxon>
        <taxon>Desulfurobacterium</taxon>
    </lineage>
</organism>
<gene>
    <name evidence="1" type="ORF">SAMN06265339_1292</name>
</gene>